<reference evidence="1 2" key="1">
    <citation type="submission" date="2021-06" db="EMBL/GenBank/DDBJ databases">
        <title>Caerostris extrusa draft genome.</title>
        <authorList>
            <person name="Kono N."/>
            <person name="Arakawa K."/>
        </authorList>
    </citation>
    <scope>NUCLEOTIDE SEQUENCE [LARGE SCALE GENOMIC DNA]</scope>
</reference>
<accession>A0AAV4NI79</accession>
<protein>
    <submittedName>
        <fullName evidence="1">Uncharacterized protein</fullName>
    </submittedName>
</protein>
<dbReference type="Proteomes" id="UP001054945">
    <property type="component" value="Unassembled WGS sequence"/>
</dbReference>
<evidence type="ECO:0000313" key="2">
    <source>
        <dbReference type="Proteomes" id="UP001054945"/>
    </source>
</evidence>
<dbReference type="AlphaFoldDB" id="A0AAV4NI79"/>
<evidence type="ECO:0000313" key="1">
    <source>
        <dbReference type="EMBL" id="GIX83661.1"/>
    </source>
</evidence>
<gene>
    <name evidence="1" type="ORF">CEXT_71821</name>
</gene>
<keyword evidence="2" id="KW-1185">Reference proteome</keyword>
<comment type="caution">
    <text evidence="1">The sequence shown here is derived from an EMBL/GenBank/DDBJ whole genome shotgun (WGS) entry which is preliminary data.</text>
</comment>
<organism evidence="1 2">
    <name type="scientific">Caerostris extrusa</name>
    <name type="common">Bark spider</name>
    <name type="synonym">Caerostris bankana</name>
    <dbReference type="NCBI Taxonomy" id="172846"/>
    <lineage>
        <taxon>Eukaryota</taxon>
        <taxon>Metazoa</taxon>
        <taxon>Ecdysozoa</taxon>
        <taxon>Arthropoda</taxon>
        <taxon>Chelicerata</taxon>
        <taxon>Arachnida</taxon>
        <taxon>Araneae</taxon>
        <taxon>Araneomorphae</taxon>
        <taxon>Entelegynae</taxon>
        <taxon>Araneoidea</taxon>
        <taxon>Araneidae</taxon>
        <taxon>Caerostris</taxon>
    </lineage>
</organism>
<name>A0AAV4NI79_CAEEX</name>
<sequence>MSPTCLRDSTSSIFLVPPRLRVARPRNCLCSLRARMLGLTNEPSLSICTPKFVGLNASTKSLITSTDYRLLIHEPHQHQPLDTTATSKHNDLAQSAPVRWRQSFESSSLLKRKFLFFKNTNYNCKRIGVSAKVRTRSQKRFGSMLLGLELNEKGLSFCRSKVQFTWSPWGGHGY</sequence>
<proteinExistence type="predicted"/>
<dbReference type="EMBL" id="BPLR01020892">
    <property type="protein sequence ID" value="GIX83661.1"/>
    <property type="molecule type" value="Genomic_DNA"/>
</dbReference>